<keyword evidence="2" id="KW-1185">Reference proteome</keyword>
<organism evidence="1 2">
    <name type="scientific">[Clostridium] fimetarium</name>
    <dbReference type="NCBI Taxonomy" id="99656"/>
    <lineage>
        <taxon>Bacteria</taxon>
        <taxon>Bacillati</taxon>
        <taxon>Bacillota</taxon>
        <taxon>Clostridia</taxon>
        <taxon>Lachnospirales</taxon>
        <taxon>Lachnospiraceae</taxon>
    </lineage>
</organism>
<gene>
    <name evidence="1" type="ORF">SAMN05421659_1356</name>
</gene>
<evidence type="ECO:0000313" key="2">
    <source>
        <dbReference type="Proteomes" id="UP000199701"/>
    </source>
</evidence>
<proteinExistence type="predicted"/>
<sequence length="32" mass="4014">MSKRKWTSEEVKKLRLRNKKSFTITLRMQIYL</sequence>
<reference evidence="1 2" key="1">
    <citation type="submission" date="2016-10" db="EMBL/GenBank/DDBJ databases">
        <authorList>
            <person name="de Groot N.N."/>
        </authorList>
    </citation>
    <scope>NUCLEOTIDE SEQUENCE [LARGE SCALE GENOMIC DNA]</scope>
    <source>
        <strain evidence="1 2">DSM 9179</strain>
    </source>
</reference>
<dbReference type="Proteomes" id="UP000199701">
    <property type="component" value="Unassembled WGS sequence"/>
</dbReference>
<dbReference type="AlphaFoldDB" id="A0A1I0RYH1"/>
<name>A0A1I0RYH1_9FIRM</name>
<dbReference type="EMBL" id="FOJI01000035">
    <property type="protein sequence ID" value="SEW46579.1"/>
    <property type="molecule type" value="Genomic_DNA"/>
</dbReference>
<protein>
    <submittedName>
        <fullName evidence="1">Uncharacterized protein</fullName>
    </submittedName>
</protein>
<accession>A0A1I0RYH1</accession>
<evidence type="ECO:0000313" key="1">
    <source>
        <dbReference type="EMBL" id="SEW46579.1"/>
    </source>
</evidence>